<evidence type="ECO:0000313" key="4">
    <source>
        <dbReference type="Proteomes" id="UP001348817"/>
    </source>
</evidence>
<proteinExistence type="predicted"/>
<dbReference type="EMBL" id="AP025316">
    <property type="protein sequence ID" value="BDD11857.1"/>
    <property type="molecule type" value="Genomic_DNA"/>
</dbReference>
<keyword evidence="3" id="KW-0614">Plasmid</keyword>
<dbReference type="AlphaFoldDB" id="A0AAU9D2I2"/>
<dbReference type="PANTHER" id="PTHR23403:SF1">
    <property type="entry name" value="TREHALASE"/>
    <property type="match status" value="1"/>
</dbReference>
<dbReference type="InterPro" id="IPR048450">
    <property type="entry name" value="YgjK_N"/>
</dbReference>
<dbReference type="Pfam" id="PF22422">
    <property type="entry name" value="MGH1-like_GH"/>
    <property type="match status" value="1"/>
</dbReference>
<accession>A0AAU9D2I2</accession>
<dbReference type="PRINTS" id="PR00744">
    <property type="entry name" value="GLHYDRLASE37"/>
</dbReference>
<evidence type="ECO:0000259" key="1">
    <source>
        <dbReference type="Pfam" id="PF21152"/>
    </source>
</evidence>
<evidence type="ECO:0000259" key="2">
    <source>
        <dbReference type="Pfam" id="PF22422"/>
    </source>
</evidence>
<keyword evidence="4" id="KW-1185">Reference proteome</keyword>
<geneLocation type="plasmid" evidence="3 4">
    <name>pFA2</name>
</geneLocation>
<reference evidence="3 4" key="1">
    <citation type="submission" date="2021-12" db="EMBL/GenBank/DDBJ databases">
        <title>Genome sequencing of bacteria with rrn-lacking chromosome and rrn-plasmid.</title>
        <authorList>
            <person name="Anda M."/>
            <person name="Iwasaki W."/>
        </authorList>
    </citation>
    <scope>NUCLEOTIDE SEQUENCE [LARGE SCALE GENOMIC DNA]</scope>
    <source>
        <strain evidence="3 4">DSM 100852</strain>
        <plasmid evidence="3 4">pFA2</plasmid>
    </source>
</reference>
<feature type="domain" description="Glucosidase YgjK N-terminal" evidence="1">
    <location>
        <begin position="143"/>
        <end position="268"/>
    </location>
</feature>
<dbReference type="InterPro" id="IPR001661">
    <property type="entry name" value="Glyco_hydro_37"/>
</dbReference>
<dbReference type="KEGG" id="fax:FUAX_42890"/>
<dbReference type="InterPro" id="IPR012341">
    <property type="entry name" value="6hp_glycosidase-like_sf"/>
</dbReference>
<keyword evidence="3" id="KW-0449">Lipoprotein</keyword>
<dbReference type="PANTHER" id="PTHR23403">
    <property type="entry name" value="TREHALASE"/>
    <property type="match status" value="1"/>
</dbReference>
<feature type="domain" description="Mannosylglycerate hydrolase MGH1-like glycoside hydrolase" evidence="2">
    <location>
        <begin position="424"/>
        <end position="756"/>
    </location>
</feature>
<dbReference type="InterPro" id="IPR008928">
    <property type="entry name" value="6-hairpin_glycosidase_sf"/>
</dbReference>
<dbReference type="SUPFAM" id="SSF48208">
    <property type="entry name" value="Six-hairpin glycosidases"/>
    <property type="match status" value="1"/>
</dbReference>
<name>A0AAU9D2I2_9BACT</name>
<dbReference type="Pfam" id="PF21152">
    <property type="entry name" value="YgjK_N"/>
    <property type="match status" value="1"/>
</dbReference>
<dbReference type="Gene3D" id="2.70.98.50">
    <property type="entry name" value="putative glycoside hydrolase family protein from bacillus halodurans"/>
    <property type="match status" value="1"/>
</dbReference>
<sequence>MEEKFVAVFERFFGYFLIFQKVTPELVVSKLFMVSGYRFLNANNYVTVHSSRAWYKPITVPCTIFPNPNTILPFISKAFCPFLDCRKNITLMLYTPEKTQRYLPLLGVLLLIATSCSRPKKLAGHDKTDHYANVLDMKHSPKKEREKDFVAFFDMGAWHGFALAGDGKSANGFSGPFSSGKNNGTWLSDCAARLELLDPKTGESLGKPRDEKKIAFPGRLEQSYRVADFQVELTLYFVDGRSNLVNAKITNTSDKNIDFDLRWAGSALGPKALIDAKNGGAGIFYEGDAQRFDVFPSEYSEIDLSGQSYSIQESKTLSLKANASLNRQVLQCLTFDSAERGKVIANRAQTFANAEKLYKENRKRWEGYVTGVTQGNHDWANGPAYRRLAVKCLQTLVSNWRSPAGELKHSGLFPSYHYRGFNGFWAWDSWKHAVALAYFDGKLAQDQILAMFDYQNERGMIADCVFRDTSIENHNWRDTKPPLAGWAVAEVYARTGDKEFLKVMYPKLKRYHEWWTKDRDHDKNGLCEYGSTDGTRVAAAWESGMDNAVRFDSAKMLKNNSKAWSLDQESVDLNSFLFDEKNRLAEIAGILGEKGEEARYRKEAKEMAERVRKTMYDEEDGYYYDVRIPGQSKIKVQGPEGWSPLWAGLATAKQAEKVKSVMLDPAKFNGKLPFPTLSMARPELKPVKGYWRGPVWVDQVYFAVSGLRRYGFTEEANAQTRKFIETAEGLLGNAPVRENYNPKTAEGLNAKHFSWTAAHILMMLKKEKPDVKL</sequence>
<dbReference type="Gene3D" id="1.50.10.10">
    <property type="match status" value="1"/>
</dbReference>
<organism evidence="3 4">
    <name type="scientific">Fulvitalea axinellae</name>
    <dbReference type="NCBI Taxonomy" id="1182444"/>
    <lineage>
        <taxon>Bacteria</taxon>
        <taxon>Pseudomonadati</taxon>
        <taxon>Bacteroidota</taxon>
        <taxon>Cytophagia</taxon>
        <taxon>Cytophagales</taxon>
        <taxon>Persicobacteraceae</taxon>
        <taxon>Fulvitalea</taxon>
    </lineage>
</organism>
<dbReference type="GO" id="GO:0005993">
    <property type="term" value="P:trehalose catabolic process"/>
    <property type="evidence" value="ECO:0007669"/>
    <property type="project" value="TreeGrafter"/>
</dbReference>
<dbReference type="GO" id="GO:0004555">
    <property type="term" value="F:alpha,alpha-trehalase activity"/>
    <property type="evidence" value="ECO:0007669"/>
    <property type="project" value="InterPro"/>
</dbReference>
<dbReference type="InterPro" id="IPR054491">
    <property type="entry name" value="MGH1-like_GH"/>
</dbReference>
<dbReference type="Proteomes" id="UP001348817">
    <property type="component" value="Plasmid pFA2"/>
</dbReference>
<protein>
    <submittedName>
        <fullName evidence="3">Lipoprotein</fullName>
    </submittedName>
</protein>
<evidence type="ECO:0000313" key="3">
    <source>
        <dbReference type="EMBL" id="BDD11857.1"/>
    </source>
</evidence>
<gene>
    <name evidence="3" type="ORF">FUAX_42890</name>
</gene>